<protein>
    <submittedName>
        <fullName evidence="2">Uncharacterized protein</fullName>
    </submittedName>
</protein>
<feature type="compositionally biased region" description="Polar residues" evidence="1">
    <location>
        <begin position="1"/>
        <end position="11"/>
    </location>
</feature>
<evidence type="ECO:0000313" key="3">
    <source>
        <dbReference type="Proteomes" id="UP001271007"/>
    </source>
</evidence>
<sequence length="126" mass="13312">MAPHNSQATSHKSLKDLAKENPTQLGDPVSLKAETSDTQPTDDDMPNKSSRARPIGNEGEKEGEGGNRSQLGDPVSLKAEGSETEPTEQDRGAKGTAGAKGKGNGGEERLDEWETQARKGGRTSKI</sequence>
<comment type="caution">
    <text evidence="2">The sequence shown here is derived from an EMBL/GenBank/DDBJ whole genome shotgun (WGS) entry which is preliminary data.</text>
</comment>
<proteinExistence type="predicted"/>
<accession>A0AAJ0GEY1</accession>
<keyword evidence="3" id="KW-1185">Reference proteome</keyword>
<evidence type="ECO:0000313" key="2">
    <source>
        <dbReference type="EMBL" id="KAK3056233.1"/>
    </source>
</evidence>
<evidence type="ECO:0000256" key="1">
    <source>
        <dbReference type="SAM" id="MobiDB-lite"/>
    </source>
</evidence>
<gene>
    <name evidence="2" type="ORF">LTR09_002740</name>
</gene>
<dbReference type="EMBL" id="JAWDJX010000006">
    <property type="protein sequence ID" value="KAK3056233.1"/>
    <property type="molecule type" value="Genomic_DNA"/>
</dbReference>
<organism evidence="2 3">
    <name type="scientific">Extremus antarcticus</name>
    <dbReference type="NCBI Taxonomy" id="702011"/>
    <lineage>
        <taxon>Eukaryota</taxon>
        <taxon>Fungi</taxon>
        <taxon>Dikarya</taxon>
        <taxon>Ascomycota</taxon>
        <taxon>Pezizomycotina</taxon>
        <taxon>Dothideomycetes</taxon>
        <taxon>Dothideomycetidae</taxon>
        <taxon>Mycosphaerellales</taxon>
        <taxon>Extremaceae</taxon>
        <taxon>Extremus</taxon>
    </lineage>
</organism>
<reference evidence="2" key="1">
    <citation type="submission" date="2023-04" db="EMBL/GenBank/DDBJ databases">
        <title>Black Yeasts Isolated from many extreme environments.</title>
        <authorList>
            <person name="Coleine C."/>
            <person name="Stajich J.E."/>
            <person name="Selbmann L."/>
        </authorList>
    </citation>
    <scope>NUCLEOTIDE SEQUENCE</scope>
    <source>
        <strain evidence="2">CCFEE 5312</strain>
    </source>
</reference>
<name>A0AAJ0GEY1_9PEZI</name>
<dbReference type="Proteomes" id="UP001271007">
    <property type="component" value="Unassembled WGS sequence"/>
</dbReference>
<feature type="region of interest" description="Disordered" evidence="1">
    <location>
        <begin position="1"/>
        <end position="126"/>
    </location>
</feature>
<dbReference type="AlphaFoldDB" id="A0AAJ0GEY1"/>